<dbReference type="FunFam" id="1.20.1720.10:FF:000009">
    <property type="entry name" value="MFS multidrug transporter"/>
    <property type="match status" value="1"/>
</dbReference>
<feature type="transmembrane region" description="Helical" evidence="8">
    <location>
        <begin position="720"/>
        <end position="739"/>
    </location>
</feature>
<dbReference type="PANTHER" id="PTHR23502:SF51">
    <property type="entry name" value="QUINIDINE RESISTANCE PROTEIN 1-RELATED"/>
    <property type="match status" value="1"/>
</dbReference>
<dbReference type="InterPro" id="IPR036291">
    <property type="entry name" value="NAD(P)-bd_dom_sf"/>
</dbReference>
<comment type="subcellular location">
    <subcellularLocation>
        <location evidence="1">Membrane</location>
        <topology evidence="1">Multi-pass membrane protein</topology>
    </subcellularLocation>
</comment>
<feature type="compositionally biased region" description="Polar residues" evidence="7">
    <location>
        <begin position="444"/>
        <end position="456"/>
    </location>
</feature>
<dbReference type="SUPFAM" id="SSF103473">
    <property type="entry name" value="MFS general substrate transporter"/>
    <property type="match status" value="1"/>
</dbReference>
<dbReference type="EMBL" id="SGPL01000056">
    <property type="protein sequence ID" value="THH19063.1"/>
    <property type="molecule type" value="Genomic_DNA"/>
</dbReference>
<organism evidence="11 12">
    <name type="scientific">Bondarzewia mesenterica</name>
    <dbReference type="NCBI Taxonomy" id="1095465"/>
    <lineage>
        <taxon>Eukaryota</taxon>
        <taxon>Fungi</taxon>
        <taxon>Dikarya</taxon>
        <taxon>Basidiomycota</taxon>
        <taxon>Agaricomycotina</taxon>
        <taxon>Agaricomycetes</taxon>
        <taxon>Russulales</taxon>
        <taxon>Bondarzewiaceae</taxon>
        <taxon>Bondarzewia</taxon>
    </lineage>
</organism>
<feature type="transmembrane region" description="Helical" evidence="8">
    <location>
        <begin position="926"/>
        <end position="951"/>
    </location>
</feature>
<keyword evidence="5 8" id="KW-0472">Membrane</keyword>
<feature type="transmembrane region" description="Helical" evidence="8">
    <location>
        <begin position="987"/>
        <end position="1006"/>
    </location>
</feature>
<dbReference type="Gene3D" id="1.20.1250.20">
    <property type="entry name" value="MFS general substrate transporter like domains"/>
    <property type="match status" value="1"/>
</dbReference>
<feature type="domain" description="Major facilitator superfamily (MFS) profile" evidence="10">
    <location>
        <begin position="563"/>
        <end position="1012"/>
    </location>
</feature>
<feature type="transmembrane region" description="Helical" evidence="8">
    <location>
        <begin position="900"/>
        <end position="920"/>
    </location>
</feature>
<dbReference type="Pfam" id="PF07690">
    <property type="entry name" value="MFS_1"/>
    <property type="match status" value="1"/>
</dbReference>
<accession>A0A4V3XFV7</accession>
<gene>
    <name evidence="11" type="ORF">EW146_g2038</name>
</gene>
<dbReference type="AlphaFoldDB" id="A0A4V3XFV7"/>
<feature type="region of interest" description="Disordered" evidence="7">
    <location>
        <begin position="1221"/>
        <end position="1242"/>
    </location>
</feature>
<dbReference type="InterPro" id="IPR011701">
    <property type="entry name" value="MFS"/>
</dbReference>
<keyword evidence="3 8" id="KW-0812">Transmembrane</keyword>
<feature type="transmembrane region" description="Helical" evidence="8">
    <location>
        <begin position="653"/>
        <end position="677"/>
    </location>
</feature>
<name>A0A4V3XFV7_9AGAM</name>
<evidence type="ECO:0000259" key="9">
    <source>
        <dbReference type="PROSITE" id="PS50815"/>
    </source>
</evidence>
<dbReference type="InterPro" id="IPR003511">
    <property type="entry name" value="HORMA_dom"/>
</dbReference>
<dbReference type="Pfam" id="PF02301">
    <property type="entry name" value="HORMA"/>
    <property type="match status" value="1"/>
</dbReference>
<feature type="region of interest" description="Disordered" evidence="7">
    <location>
        <begin position="1168"/>
        <end position="1192"/>
    </location>
</feature>
<proteinExistence type="predicted"/>
<keyword evidence="4 8" id="KW-1133">Transmembrane helix</keyword>
<dbReference type="PROSITE" id="PS50815">
    <property type="entry name" value="HORMA"/>
    <property type="match status" value="1"/>
</dbReference>
<keyword evidence="12" id="KW-1185">Reference proteome</keyword>
<comment type="caution">
    <text evidence="11">The sequence shown here is derived from an EMBL/GenBank/DDBJ whole genome shotgun (WGS) entry which is preliminary data.</text>
</comment>
<evidence type="ECO:0000256" key="8">
    <source>
        <dbReference type="SAM" id="Phobius"/>
    </source>
</evidence>
<feature type="transmembrane region" description="Helical" evidence="8">
    <location>
        <begin position="787"/>
        <end position="812"/>
    </location>
</feature>
<feature type="transmembrane region" description="Helical" evidence="8">
    <location>
        <begin position="832"/>
        <end position="854"/>
    </location>
</feature>
<dbReference type="Pfam" id="PF01370">
    <property type="entry name" value="Epimerase"/>
    <property type="match status" value="1"/>
</dbReference>
<evidence type="ECO:0000256" key="3">
    <source>
        <dbReference type="ARBA" id="ARBA00022692"/>
    </source>
</evidence>
<dbReference type="SUPFAM" id="SSF51735">
    <property type="entry name" value="NAD(P)-binding Rossmann-fold domains"/>
    <property type="match status" value="1"/>
</dbReference>
<dbReference type="Proteomes" id="UP000310158">
    <property type="component" value="Unassembled WGS sequence"/>
</dbReference>
<evidence type="ECO:0000256" key="7">
    <source>
        <dbReference type="SAM" id="MobiDB-lite"/>
    </source>
</evidence>
<keyword evidence="6" id="KW-0325">Glycoprotein</keyword>
<dbReference type="InterPro" id="IPR001509">
    <property type="entry name" value="Epimerase_deHydtase"/>
</dbReference>
<evidence type="ECO:0000256" key="6">
    <source>
        <dbReference type="ARBA" id="ARBA00023180"/>
    </source>
</evidence>
<evidence type="ECO:0000313" key="12">
    <source>
        <dbReference type="Proteomes" id="UP000310158"/>
    </source>
</evidence>
<feature type="compositionally biased region" description="Polar residues" evidence="7">
    <location>
        <begin position="9"/>
        <end position="24"/>
    </location>
</feature>
<dbReference type="GO" id="GO:0015137">
    <property type="term" value="F:citrate transmembrane transporter activity"/>
    <property type="evidence" value="ECO:0007669"/>
    <property type="project" value="UniProtKB-ARBA"/>
</dbReference>
<evidence type="ECO:0000256" key="2">
    <source>
        <dbReference type="ARBA" id="ARBA00022448"/>
    </source>
</evidence>
<protein>
    <recommendedName>
        <fullName evidence="13">Major facilitator superfamily (MFS) profile domain-containing protein</fullName>
    </recommendedName>
</protein>
<dbReference type="GO" id="GO:0140115">
    <property type="term" value="P:export across plasma membrane"/>
    <property type="evidence" value="ECO:0007669"/>
    <property type="project" value="UniProtKB-ARBA"/>
</dbReference>
<feature type="transmembrane region" description="Helical" evidence="8">
    <location>
        <begin position="689"/>
        <end position="708"/>
    </location>
</feature>
<dbReference type="SUPFAM" id="SSF56019">
    <property type="entry name" value="The spindle assembly checkpoint protein mad2"/>
    <property type="match status" value="1"/>
</dbReference>
<dbReference type="InterPro" id="IPR036570">
    <property type="entry name" value="HORMA_dom_sf"/>
</dbReference>
<feature type="domain" description="HORMA" evidence="9">
    <location>
        <begin position="1014"/>
        <end position="1217"/>
    </location>
</feature>
<feature type="transmembrane region" description="Helical" evidence="8">
    <location>
        <begin position="963"/>
        <end position="981"/>
    </location>
</feature>
<dbReference type="PANTHER" id="PTHR23502">
    <property type="entry name" value="MAJOR FACILITATOR SUPERFAMILY"/>
    <property type="match status" value="1"/>
</dbReference>
<reference evidence="11 12" key="1">
    <citation type="submission" date="2019-02" db="EMBL/GenBank/DDBJ databases">
        <title>Genome sequencing of the rare red list fungi Bondarzewia mesenterica.</title>
        <authorList>
            <person name="Buettner E."/>
            <person name="Kellner H."/>
        </authorList>
    </citation>
    <scope>NUCLEOTIDE SEQUENCE [LARGE SCALE GENOMIC DNA]</scope>
    <source>
        <strain evidence="11 12">DSM 108281</strain>
    </source>
</reference>
<dbReference type="InterPro" id="IPR020846">
    <property type="entry name" value="MFS_dom"/>
</dbReference>
<dbReference type="CDD" id="cd17323">
    <property type="entry name" value="MFS_Tpo1_MDR_like"/>
    <property type="match status" value="1"/>
</dbReference>
<dbReference type="PROSITE" id="PS50850">
    <property type="entry name" value="MFS"/>
    <property type="match status" value="1"/>
</dbReference>
<feature type="transmembrane region" description="Helical" evidence="8">
    <location>
        <begin position="628"/>
        <end position="647"/>
    </location>
</feature>
<dbReference type="CDD" id="cd05271">
    <property type="entry name" value="NDUFA9_like_SDR_a"/>
    <property type="match status" value="1"/>
</dbReference>
<feature type="region of interest" description="Disordered" evidence="7">
    <location>
        <begin position="1"/>
        <end position="27"/>
    </location>
</feature>
<keyword evidence="2" id="KW-0813">Transport</keyword>
<evidence type="ECO:0008006" key="13">
    <source>
        <dbReference type="Google" id="ProtNLM"/>
    </source>
</evidence>
<feature type="region of interest" description="Disordered" evidence="7">
    <location>
        <begin position="434"/>
        <end position="465"/>
    </location>
</feature>
<dbReference type="GO" id="GO:0005886">
    <property type="term" value="C:plasma membrane"/>
    <property type="evidence" value="ECO:0007669"/>
    <property type="project" value="TreeGrafter"/>
</dbReference>
<dbReference type="FunFam" id="1.20.1250.20:FF:000172">
    <property type="entry name" value="MFS multidrug resistance transporter"/>
    <property type="match status" value="1"/>
</dbReference>
<feature type="transmembrane region" description="Helical" evidence="8">
    <location>
        <begin position="601"/>
        <end position="621"/>
    </location>
</feature>
<evidence type="ECO:0000256" key="1">
    <source>
        <dbReference type="ARBA" id="ARBA00004141"/>
    </source>
</evidence>
<dbReference type="InterPro" id="IPR036259">
    <property type="entry name" value="MFS_trans_sf"/>
</dbReference>
<evidence type="ECO:0000256" key="5">
    <source>
        <dbReference type="ARBA" id="ARBA00023136"/>
    </source>
</evidence>
<evidence type="ECO:0000313" key="11">
    <source>
        <dbReference type="EMBL" id="THH19063.1"/>
    </source>
</evidence>
<dbReference type="OrthoDB" id="440553at2759"/>
<dbReference type="Gene3D" id="3.30.900.10">
    <property type="entry name" value="HORMA domain"/>
    <property type="match status" value="1"/>
</dbReference>
<evidence type="ECO:0000259" key="10">
    <source>
        <dbReference type="PROSITE" id="PS50850"/>
    </source>
</evidence>
<dbReference type="Gene3D" id="3.40.50.720">
    <property type="entry name" value="NAD(P)-binding Rossmann-like Domain"/>
    <property type="match status" value="1"/>
</dbReference>
<evidence type="ECO:0000256" key="4">
    <source>
        <dbReference type="ARBA" id="ARBA00022989"/>
    </source>
</evidence>
<sequence length="1242" mass="136494">MILEASLESHPTSYSNIQRLTSPTPHTPPFEFPANSLRSMAQKVVLCGAGFLGTNIATAISKGNTSTNVLRRIQVSSRHPQSVHAKLAHHIPSDHLLPSVPVDVTKPETLPPAFEKADVVVSLVGILHGTPEQFEKIQWRGAENVARAAKGAGARLVHISAIGADKKSSIPYERTKALGEEAVFSVCPDATVVRPSVVFGPGDEFFARFASLSRVLPFMPVFDGGLTRFQPVYVGDLGRCVEVITRRDEEVRRKVEGKIIEAGGPDVFTYRQIIELVLEYTHRTRPIISLPWTVGRLQGAIMEYLPPNIFTLTRGQVNQLKHDNVVSSDLSPKHVSFKEILEQYSPPLTSILYLHMPSRPSLRWYGSQFRFDLSLVMSTTLGTAPKEQIDLPPCAPNLDSANVAEFLFRLAYVVIYEQFLQDLCMQRTQHLWPEQPSGGGRNFSHGSVTVGSGLSDKNSEPQKAINSHGHDAVEFGNGLSTLRNAHLFIRNSVGHVDRRKHSHLHTPFDLYFMSILQSVHSINHNTTSAVESPDFEAKLAEEQAKIAVDKPYSVFTPKEKWFIVIVASLAATFSPLTANIYLPAIPVIASQFHESIEKINLTVTIYMVMQGISPMFWGILADRWGRRPMFLGCMTVLSLSCVGLALVPTGDYWLLMVLRCVQAAGSASTVALGAGVIADIATRAERGGFFGLFSTGPMIGPCIGPVIGGGLAQGLGWRSIFWFLCISSAVNAMVMFLLFPETLRSIVGDGSILPPAFHRPIISIVGRNRQSTQSNIRPPPKPFSNPLLLFTYPDIVVLLIFNGILYAVFYGVTATISSLFEKDYPFLNQTDIGLCFLAIGGGMVFGSVFTGRFLDRDYAAIKNKMIKQAQSDPEKKIDVKDVTKDEYFPIEVARLRTMPVYVFAFVACIIGYGWCLQAKVSIAGPLILQIIIGYVIVSVMNTIQTLLVDLAPSQGSSITACNNLVRCSLGAALVAIINIILDALDPGWTYVLLGGICLASSPLLYIEIKWGPVWQTVRGITEFIEVAIHTILYVRQIYPADLFVRRKKYDTPVFQSRHPGLNEYISGAIRAVGEELVLGKVDKVVVVIKDKDDIALERFIFSIQNMIEVESYNKDTSVQDTISSATLGQYFRSFLVKLNMIEAQLGQLPPSEDNTFAIVLELRDGEAPSVGPANAKDDPPPWIPASTEHTTSGAADEAHLHMVRAVDTGIINLSLAVQESEEKLRALSETKPSKGKERERGG</sequence>